<comment type="similarity">
    <text evidence="8 9">Belongs to the TRAP transporter small permease family.</text>
</comment>
<organism evidence="11 12">
    <name type="scientific">Kerstersia gyiorum</name>
    <dbReference type="NCBI Taxonomy" id="206506"/>
    <lineage>
        <taxon>Bacteria</taxon>
        <taxon>Pseudomonadati</taxon>
        <taxon>Pseudomonadota</taxon>
        <taxon>Betaproteobacteria</taxon>
        <taxon>Burkholderiales</taxon>
        <taxon>Alcaligenaceae</taxon>
        <taxon>Kerstersia</taxon>
    </lineage>
</organism>
<keyword evidence="3" id="KW-1003">Cell membrane</keyword>
<dbReference type="InterPro" id="IPR055348">
    <property type="entry name" value="DctQ"/>
</dbReference>
<keyword evidence="4 9" id="KW-0997">Cell inner membrane</keyword>
<sequence>MSEPLPRPDAVASSAWGKALEQACAFLAVLGGLLFLCEALMSVVSVLGRIFLSTPISGDYELVQLMSAMGIAMCLPYCQIKRGHVFVDFFTLWAPAPVKRYMDAFASLVLAGCAFLLAWRCWEGMVEMHEYGETTMVISMPVWWGYVPLMPSFVLFGLAALMAVVQDLRPLNNEREVQA</sequence>
<protein>
    <recommendedName>
        <fullName evidence="9">TRAP transporter small permease protein</fullName>
    </recommendedName>
</protein>
<dbReference type="PANTHER" id="PTHR35011:SF10">
    <property type="entry name" value="TRAP TRANSPORTER SMALL PERMEASE PROTEIN"/>
    <property type="match status" value="1"/>
</dbReference>
<dbReference type="AlphaFoldDB" id="A0A4Q7MY28"/>
<feature type="transmembrane region" description="Helical" evidence="9">
    <location>
        <begin position="101"/>
        <end position="122"/>
    </location>
</feature>
<dbReference type="InterPro" id="IPR007387">
    <property type="entry name" value="TRAP_DctQ"/>
</dbReference>
<evidence type="ECO:0000256" key="3">
    <source>
        <dbReference type="ARBA" id="ARBA00022475"/>
    </source>
</evidence>
<evidence type="ECO:0000256" key="6">
    <source>
        <dbReference type="ARBA" id="ARBA00022989"/>
    </source>
</evidence>
<comment type="subunit">
    <text evidence="9">The complex comprises the extracytoplasmic solute receptor protein and the two transmembrane proteins.</text>
</comment>
<accession>A0A4Q7MY28</accession>
<dbReference type="RefSeq" id="WP_130486696.1">
    <property type="nucleotide sequence ID" value="NZ_CBCSEB010000007.1"/>
</dbReference>
<reference evidence="11 12" key="1">
    <citation type="submission" date="2019-02" db="EMBL/GenBank/DDBJ databases">
        <title>Genomic Encyclopedia of Type Strains, Phase IV (KMG-IV): sequencing the most valuable type-strain genomes for metagenomic binning, comparative biology and taxonomic classification.</title>
        <authorList>
            <person name="Goeker M."/>
        </authorList>
    </citation>
    <scope>NUCLEOTIDE SEQUENCE [LARGE SCALE GENOMIC DNA]</scope>
    <source>
        <strain evidence="11 12">DSM 16618</strain>
    </source>
</reference>
<evidence type="ECO:0000313" key="11">
    <source>
        <dbReference type="EMBL" id="RZS74008.1"/>
    </source>
</evidence>
<evidence type="ECO:0000256" key="8">
    <source>
        <dbReference type="ARBA" id="ARBA00038436"/>
    </source>
</evidence>
<comment type="function">
    <text evidence="9">Part of the tripartite ATP-independent periplasmic (TRAP) transport system.</text>
</comment>
<evidence type="ECO:0000256" key="9">
    <source>
        <dbReference type="RuleBase" id="RU369079"/>
    </source>
</evidence>
<evidence type="ECO:0000256" key="5">
    <source>
        <dbReference type="ARBA" id="ARBA00022692"/>
    </source>
</evidence>
<feature type="domain" description="Tripartite ATP-independent periplasmic transporters DctQ component" evidence="10">
    <location>
        <begin position="40"/>
        <end position="169"/>
    </location>
</feature>
<keyword evidence="7 9" id="KW-0472">Membrane</keyword>
<evidence type="ECO:0000256" key="4">
    <source>
        <dbReference type="ARBA" id="ARBA00022519"/>
    </source>
</evidence>
<dbReference type="Proteomes" id="UP000292039">
    <property type="component" value="Unassembled WGS sequence"/>
</dbReference>
<dbReference type="EMBL" id="SGWZ01000001">
    <property type="protein sequence ID" value="RZS74008.1"/>
    <property type="molecule type" value="Genomic_DNA"/>
</dbReference>
<feature type="transmembrane region" description="Helical" evidence="9">
    <location>
        <begin position="142"/>
        <end position="165"/>
    </location>
</feature>
<gene>
    <name evidence="11" type="ORF">EV679_1218</name>
</gene>
<name>A0A4Q7MY28_9BURK</name>
<feature type="transmembrane region" description="Helical" evidence="9">
    <location>
        <begin position="62"/>
        <end position="80"/>
    </location>
</feature>
<keyword evidence="6 9" id="KW-1133">Transmembrane helix</keyword>
<evidence type="ECO:0000256" key="1">
    <source>
        <dbReference type="ARBA" id="ARBA00004429"/>
    </source>
</evidence>
<evidence type="ECO:0000256" key="2">
    <source>
        <dbReference type="ARBA" id="ARBA00022448"/>
    </source>
</evidence>
<comment type="caution">
    <text evidence="11">The sequence shown here is derived from an EMBL/GenBank/DDBJ whole genome shotgun (WGS) entry which is preliminary data.</text>
</comment>
<evidence type="ECO:0000256" key="7">
    <source>
        <dbReference type="ARBA" id="ARBA00023136"/>
    </source>
</evidence>
<dbReference type="GO" id="GO:0022857">
    <property type="term" value="F:transmembrane transporter activity"/>
    <property type="evidence" value="ECO:0007669"/>
    <property type="project" value="UniProtKB-UniRule"/>
</dbReference>
<dbReference type="GO" id="GO:0015740">
    <property type="term" value="P:C4-dicarboxylate transport"/>
    <property type="evidence" value="ECO:0007669"/>
    <property type="project" value="TreeGrafter"/>
</dbReference>
<feature type="transmembrane region" description="Helical" evidence="9">
    <location>
        <begin position="23"/>
        <end position="50"/>
    </location>
</feature>
<keyword evidence="2 9" id="KW-0813">Transport</keyword>
<comment type="subcellular location">
    <subcellularLocation>
        <location evidence="1 9">Cell inner membrane</location>
        <topology evidence="1 9">Multi-pass membrane protein</topology>
    </subcellularLocation>
</comment>
<keyword evidence="5 9" id="KW-0812">Transmembrane</keyword>
<dbReference type="Pfam" id="PF04290">
    <property type="entry name" value="DctQ"/>
    <property type="match status" value="1"/>
</dbReference>
<evidence type="ECO:0000259" key="10">
    <source>
        <dbReference type="Pfam" id="PF04290"/>
    </source>
</evidence>
<proteinExistence type="inferred from homology"/>
<dbReference type="GO" id="GO:0005886">
    <property type="term" value="C:plasma membrane"/>
    <property type="evidence" value="ECO:0007669"/>
    <property type="project" value="UniProtKB-SubCell"/>
</dbReference>
<dbReference type="PANTHER" id="PTHR35011">
    <property type="entry name" value="2,3-DIKETO-L-GULONATE TRAP TRANSPORTER SMALL PERMEASE PROTEIN YIAM"/>
    <property type="match status" value="1"/>
</dbReference>
<evidence type="ECO:0000313" key="12">
    <source>
        <dbReference type="Proteomes" id="UP000292039"/>
    </source>
</evidence>